<comment type="catalytic activity">
    <reaction evidence="4">
        <text>alpha-D-galactosyl-(1-&gt;3)-1D-myo-inositol + sucrose = raffinose + myo-inositol</text>
        <dbReference type="Rhea" id="RHEA:20161"/>
        <dbReference type="ChEBI" id="CHEBI:16634"/>
        <dbReference type="ChEBI" id="CHEBI:17268"/>
        <dbReference type="ChEBI" id="CHEBI:17505"/>
        <dbReference type="ChEBI" id="CHEBI:17992"/>
        <dbReference type="EC" id="2.4.1.82"/>
    </reaction>
</comment>
<reference evidence="5" key="1">
    <citation type="journal article" date="2020" name="Microb. Genom.">
        <title>Genetic diversity of clinical and environmental Mucorales isolates obtained from an investigation of mucormycosis cases among solid organ transplant recipients.</title>
        <authorList>
            <person name="Nguyen M.H."/>
            <person name="Kaul D."/>
            <person name="Muto C."/>
            <person name="Cheng S.J."/>
            <person name="Richter R.A."/>
            <person name="Bruno V.M."/>
            <person name="Liu G."/>
            <person name="Beyhan S."/>
            <person name="Sundermann A.J."/>
            <person name="Mounaud S."/>
            <person name="Pasculle A.W."/>
            <person name="Nierman W.C."/>
            <person name="Driscoll E."/>
            <person name="Cumbie R."/>
            <person name="Clancy C.J."/>
            <person name="Dupont C.L."/>
        </authorList>
    </citation>
    <scope>NUCLEOTIDE SEQUENCE</scope>
    <source>
        <strain evidence="5">GL11</strain>
    </source>
</reference>
<name>A0A9P7BUD0_RHIOR</name>
<dbReference type="InterPro" id="IPR013785">
    <property type="entry name" value="Aldolase_TIM"/>
</dbReference>
<dbReference type="SUPFAM" id="SSF51445">
    <property type="entry name" value="(Trans)glycosidases"/>
    <property type="match status" value="1"/>
</dbReference>
<accession>A0A9P7BUD0</accession>
<dbReference type="EMBL" id="JAANQT010000427">
    <property type="protein sequence ID" value="KAG1311089.1"/>
    <property type="molecule type" value="Genomic_DNA"/>
</dbReference>
<protein>
    <recommendedName>
        <fullName evidence="7">Alpha-galactosidase</fullName>
    </recommendedName>
</protein>
<evidence type="ECO:0000256" key="4">
    <source>
        <dbReference type="ARBA" id="ARBA00049426"/>
    </source>
</evidence>
<proteinExistence type="inferred from homology"/>
<organism evidence="5 6">
    <name type="scientific">Rhizopus oryzae</name>
    <name type="common">Mucormycosis agent</name>
    <name type="synonym">Rhizopus arrhizus var. delemar</name>
    <dbReference type="NCBI Taxonomy" id="64495"/>
    <lineage>
        <taxon>Eukaryota</taxon>
        <taxon>Fungi</taxon>
        <taxon>Fungi incertae sedis</taxon>
        <taxon>Mucoromycota</taxon>
        <taxon>Mucoromycotina</taxon>
        <taxon>Mucoromycetes</taxon>
        <taxon>Mucorales</taxon>
        <taxon>Mucorineae</taxon>
        <taxon>Rhizopodaceae</taxon>
        <taxon>Rhizopus</taxon>
    </lineage>
</organism>
<dbReference type="PANTHER" id="PTHR31268:SF32">
    <property type="entry name" value="GALACTINOL--SUCROSE GALACTOSYLTRANSFERASE 2-RELATED"/>
    <property type="match status" value="1"/>
</dbReference>
<evidence type="ECO:0000313" key="5">
    <source>
        <dbReference type="EMBL" id="KAG1311089.1"/>
    </source>
</evidence>
<comment type="caution">
    <text evidence="5">The sequence shown here is derived from an EMBL/GenBank/DDBJ whole genome shotgun (WGS) entry which is preliminary data.</text>
</comment>
<evidence type="ECO:0000256" key="1">
    <source>
        <dbReference type="ARBA" id="ARBA00001255"/>
    </source>
</evidence>
<dbReference type="Gene3D" id="3.20.20.70">
    <property type="entry name" value="Aldolase class I"/>
    <property type="match status" value="1"/>
</dbReference>
<evidence type="ECO:0000313" key="6">
    <source>
        <dbReference type="Proteomes" id="UP000716291"/>
    </source>
</evidence>
<dbReference type="Pfam" id="PF05691">
    <property type="entry name" value="Raffinose_syn"/>
    <property type="match status" value="2"/>
</dbReference>
<evidence type="ECO:0008006" key="7">
    <source>
        <dbReference type="Google" id="ProtNLM"/>
    </source>
</evidence>
<dbReference type="InterPro" id="IPR017853">
    <property type="entry name" value="GH"/>
</dbReference>
<keyword evidence="3" id="KW-0119">Carbohydrate metabolism</keyword>
<comment type="similarity">
    <text evidence="2">Belongs to the glycosyl hydrolases 36 family.</text>
</comment>
<comment type="catalytic activity">
    <reaction evidence="1">
        <text>Hydrolysis of terminal, non-reducing alpha-D-galactose residues in alpha-D-galactosides, including galactose oligosaccharides, galactomannans and galactolipids.</text>
        <dbReference type="EC" id="3.2.1.22"/>
    </reaction>
</comment>
<gene>
    <name evidence="5" type="ORF">G6F64_004059</name>
</gene>
<dbReference type="Proteomes" id="UP000716291">
    <property type="component" value="Unassembled WGS sequence"/>
</dbReference>
<dbReference type="GO" id="GO:0004557">
    <property type="term" value="F:alpha-galactosidase activity"/>
    <property type="evidence" value="ECO:0007669"/>
    <property type="project" value="UniProtKB-EC"/>
</dbReference>
<evidence type="ECO:0000256" key="2">
    <source>
        <dbReference type="ARBA" id="ARBA00007240"/>
    </source>
</evidence>
<evidence type="ECO:0000256" key="3">
    <source>
        <dbReference type="ARBA" id="ARBA00023277"/>
    </source>
</evidence>
<dbReference type="InterPro" id="IPR008811">
    <property type="entry name" value="Glycosyl_hydrolases_36"/>
</dbReference>
<dbReference type="GO" id="GO:0047274">
    <property type="term" value="F:galactinol-sucrose galactosyltransferase activity"/>
    <property type="evidence" value="ECO:0007669"/>
    <property type="project" value="UniProtKB-EC"/>
</dbReference>
<keyword evidence="6" id="KW-1185">Reference proteome</keyword>
<dbReference type="PANTHER" id="PTHR31268">
    <property type="match status" value="1"/>
</dbReference>
<sequence length="851" mass="97174">MAQVLLFPDIDSHTIIKQKVNNILTYYCIIQDDNTHNNYQIELWSNLTTSKEWKQFPFVKMKHQGKRYFVIIDISDLTASQYEFTLRSKTLQDRDWTWYGKPQQNGRITIVTPSHTRFVPSVIHRIPELQMIRKHSDHSTDLYHFSTNPKQIKQGVIDLGPVDHSINGHVSFLRKGTTWLTPISGASYFHPSDVEKHQLVLYQDSERGDVHLWMALGTSIDCWLSFGPNNTVYFHCPTDDTQKDDRQVHLLFLTTQNEYKFYDLVKFAIQYYYEHIANLSDQISRISKAPEDTILVETLGYCTWNAFGKELSYDKISKALSSLKDNNIPVNYLLLDDGWGDIISDRSQLASFDVCPAKFPMGDLQEIVQKIKERYPFIKYVGIWHTLCGYWHGISKKLARRQAYNYFELKDNKGASIGLIKEPQLFYQEFYSFLNKSGIDFVKVDNQGGFLDLMCDSKTRLNLWNTYRKALIDHSDSLISSRVIHCMSLNPYILLEPALSFKTKATFRNSDDFFPDVLDSHAWHIYSNAINSLWTRHYPVIADWDMFQSDHPFAEYHASSRAMSGGPVYLTDIPGKHNIDLIEKLVSVTRNGARTLLRSRQSPIPTFKTALGNPMGTHALLCLYNINREENELDDEEESAYAVYGFWNTGPRIRLGVVETSELIHLASIFKSFSVAHIVTGLDQGIILPLFPLSGPKDLHGASALLTRVAGFGSSLISVSCTKSLKCISIACLGLLDKLNGSRAILKTKMVELNHSSAKDGFSVKYSARLSHKSKSCGFWISKCSTANDILESRDMIVAKVVLDKHVLISDKDWHWNKSSNLLTVNMLSVSSYASDTDYFLIEIFINSTMI</sequence>
<dbReference type="AlphaFoldDB" id="A0A9P7BUD0"/>